<reference evidence="2" key="1">
    <citation type="submission" date="2016-10" db="EMBL/GenBank/DDBJ databases">
        <authorList>
            <person name="Varghese N."/>
            <person name="Submissions S."/>
        </authorList>
    </citation>
    <scope>NUCLEOTIDE SEQUENCE [LARGE SCALE GENOMIC DNA]</scope>
    <source>
        <strain evidence="2">CGMCC 1.10121</strain>
    </source>
</reference>
<dbReference type="Gene3D" id="3.30.420.40">
    <property type="match status" value="2"/>
</dbReference>
<keyword evidence="1" id="KW-0418">Kinase</keyword>
<dbReference type="PANTHER" id="PTHR18964">
    <property type="entry name" value="ROK (REPRESSOR, ORF, KINASE) FAMILY"/>
    <property type="match status" value="1"/>
</dbReference>
<keyword evidence="1" id="KW-0808">Transferase</keyword>
<dbReference type="Pfam" id="PF00480">
    <property type="entry name" value="ROK"/>
    <property type="match status" value="1"/>
</dbReference>
<proteinExistence type="predicted"/>
<accession>A0A1H8UPR4</accession>
<sequence>MTSGPTIAVVDVGSTSLRYGVATSEGPCDVRTEATRPRELTDQLVDVAARLQSEGNDIRHVSVSTTGLVDAERGVIAEFDTATGETLHDVPVTSTIERELGLPATVANDCTVAALGEAVFGAGQPHETVVHVTFGTGIGAGVIVDGQPLRGERGYAAEVGLIPIVADGALSSTGVRGAWEAYCSGRGIPQFVRRLLDSDDRESTLRAKRPLTAPDVFAAANDGDPVAQSCLDSVAQYNAAGIGAVVNTYDPGIVTLGGSVALENSEWIVDGIDERLDDYVLAAPPDVRLTPLGTDIELYGAAAAFFGDER</sequence>
<dbReference type="InterPro" id="IPR000600">
    <property type="entry name" value="ROK"/>
</dbReference>
<dbReference type="RefSeq" id="WP_211609192.1">
    <property type="nucleotide sequence ID" value="NZ_FODV01000012.1"/>
</dbReference>
<protein>
    <submittedName>
        <fullName evidence="1">Glucokinase</fullName>
    </submittedName>
</protein>
<dbReference type="SUPFAM" id="SSF53067">
    <property type="entry name" value="Actin-like ATPase domain"/>
    <property type="match status" value="1"/>
</dbReference>
<evidence type="ECO:0000313" key="2">
    <source>
        <dbReference type="Proteomes" id="UP000199126"/>
    </source>
</evidence>
<dbReference type="GO" id="GO:0008761">
    <property type="term" value="F:UDP-N-acetylglucosamine 2-epimerase activity"/>
    <property type="evidence" value="ECO:0007669"/>
    <property type="project" value="TreeGrafter"/>
</dbReference>
<dbReference type="OrthoDB" id="206224at2157"/>
<keyword evidence="2" id="KW-1185">Reference proteome</keyword>
<dbReference type="AlphaFoldDB" id="A0A1H8UPR4"/>
<name>A0A1H8UPR4_9EURY</name>
<dbReference type="EMBL" id="FODV01000012">
    <property type="protein sequence ID" value="SEP05141.1"/>
    <property type="molecule type" value="Genomic_DNA"/>
</dbReference>
<gene>
    <name evidence="1" type="ORF">SAMN04487948_11217</name>
</gene>
<dbReference type="PANTHER" id="PTHR18964:SF149">
    <property type="entry name" value="BIFUNCTIONAL UDP-N-ACETYLGLUCOSAMINE 2-EPIMERASE_N-ACETYLMANNOSAMINE KINASE"/>
    <property type="match status" value="1"/>
</dbReference>
<evidence type="ECO:0000313" key="1">
    <source>
        <dbReference type="EMBL" id="SEP05141.1"/>
    </source>
</evidence>
<dbReference type="GO" id="GO:0009384">
    <property type="term" value="F:N-acylmannosamine kinase activity"/>
    <property type="evidence" value="ECO:0007669"/>
    <property type="project" value="TreeGrafter"/>
</dbReference>
<dbReference type="InterPro" id="IPR043129">
    <property type="entry name" value="ATPase_NBD"/>
</dbReference>
<dbReference type="Proteomes" id="UP000199126">
    <property type="component" value="Unassembled WGS sequence"/>
</dbReference>
<organism evidence="1 2">
    <name type="scientific">Halogranum amylolyticum</name>
    <dbReference type="NCBI Taxonomy" id="660520"/>
    <lineage>
        <taxon>Archaea</taxon>
        <taxon>Methanobacteriati</taxon>
        <taxon>Methanobacteriota</taxon>
        <taxon>Stenosarchaea group</taxon>
        <taxon>Halobacteria</taxon>
        <taxon>Halobacteriales</taxon>
        <taxon>Haloferacaceae</taxon>
    </lineage>
</organism>